<evidence type="ECO:0000256" key="3">
    <source>
        <dbReference type="ARBA" id="ARBA00022679"/>
    </source>
</evidence>
<keyword evidence="6" id="KW-1185">Reference proteome</keyword>
<evidence type="ECO:0000313" key="5">
    <source>
        <dbReference type="EMBL" id="MBW0127453.1"/>
    </source>
</evidence>
<reference evidence="5 6" key="1">
    <citation type="submission" date="2020-11" db="EMBL/GenBank/DDBJ databases">
        <title>Pseudonocardia abyssalis sp. nov. and Pseudonocardia oceani sp. nov., description and phylogenomic analysis of two novel actinomycetes isolated from the deep Southern Ocean.</title>
        <authorList>
            <person name="Parra J."/>
        </authorList>
    </citation>
    <scope>NUCLEOTIDE SEQUENCE [LARGE SCALE GENOMIC DNA]</scope>
    <source>
        <strain evidence="6">KRD185</strain>
    </source>
</reference>
<evidence type="ECO:0000313" key="6">
    <source>
        <dbReference type="Proteomes" id="UP000694300"/>
    </source>
</evidence>
<organism evidence="5 6">
    <name type="scientific">Pseudonocardia oceani</name>
    <dbReference type="NCBI Taxonomy" id="2792013"/>
    <lineage>
        <taxon>Bacteria</taxon>
        <taxon>Bacillati</taxon>
        <taxon>Actinomycetota</taxon>
        <taxon>Actinomycetes</taxon>
        <taxon>Pseudonocardiales</taxon>
        <taxon>Pseudonocardiaceae</taxon>
        <taxon>Pseudonocardia</taxon>
    </lineage>
</organism>
<dbReference type="Proteomes" id="UP000694300">
    <property type="component" value="Unassembled WGS sequence"/>
</dbReference>
<comment type="caution">
    <text evidence="5">The sequence shown here is derived from an EMBL/GenBank/DDBJ whole genome shotgun (WGS) entry which is preliminary data.</text>
</comment>
<protein>
    <submittedName>
        <fullName evidence="5">Glycosyltransferase family 2 protein</fullName>
    </submittedName>
</protein>
<dbReference type="InterPro" id="IPR001173">
    <property type="entry name" value="Glyco_trans_2-like"/>
</dbReference>
<evidence type="ECO:0000259" key="4">
    <source>
        <dbReference type="Pfam" id="PF00535"/>
    </source>
</evidence>
<dbReference type="Pfam" id="PF00535">
    <property type="entry name" value="Glycos_transf_2"/>
    <property type="match status" value="1"/>
</dbReference>
<dbReference type="RefSeq" id="WP_218595527.1">
    <property type="nucleotide sequence ID" value="NZ_JADQDE010000287.1"/>
</dbReference>
<dbReference type="PANTHER" id="PTHR43179:SF12">
    <property type="entry name" value="GALACTOFURANOSYLTRANSFERASE GLFT2"/>
    <property type="match status" value="1"/>
</dbReference>
<comment type="similarity">
    <text evidence="1">Belongs to the glycosyltransferase 2 family.</text>
</comment>
<keyword evidence="3" id="KW-0808">Transferase</keyword>
<feature type="domain" description="Glycosyltransferase 2-like" evidence="4">
    <location>
        <begin position="4"/>
        <end position="113"/>
    </location>
</feature>
<gene>
    <name evidence="5" type="ORF">I4I82_07120</name>
</gene>
<sequence>MDVTVIVPTVGGPWLSEQLAALAAQTRPPAQLIVVNNGVVGAVDDVIGRWMTMMPQLELVEDRTEAMPGFARNVGADHAKEPGLLFVDDDDVVDPGYVAAMSSALDHSELVAAKVDIATLNAPALTQRWGAMQTDGPMTHHGFLPWSISAALGVRRDTFVEIGGFDLSLPICEDTDFSWRAQLDAGAQITFVPDALLSYRLRTGLRAAFRQARLWASWEVELHRRYRPRGLPAPGSPLRALLRWARPIVLLAGARSSDDVVVAVRHLGACVGRLEGSVRRRHLYL</sequence>
<name>A0ABS6U629_9PSEU</name>
<dbReference type="PANTHER" id="PTHR43179">
    <property type="entry name" value="RHAMNOSYLTRANSFERASE WBBL"/>
    <property type="match status" value="1"/>
</dbReference>
<accession>A0ABS6U629</accession>
<dbReference type="EMBL" id="JADQDF010000001">
    <property type="protein sequence ID" value="MBW0127453.1"/>
    <property type="molecule type" value="Genomic_DNA"/>
</dbReference>
<dbReference type="CDD" id="cd00761">
    <property type="entry name" value="Glyco_tranf_GTA_type"/>
    <property type="match status" value="1"/>
</dbReference>
<proteinExistence type="inferred from homology"/>
<evidence type="ECO:0000256" key="2">
    <source>
        <dbReference type="ARBA" id="ARBA00022676"/>
    </source>
</evidence>
<evidence type="ECO:0000256" key="1">
    <source>
        <dbReference type="ARBA" id="ARBA00006739"/>
    </source>
</evidence>
<keyword evidence="2" id="KW-0328">Glycosyltransferase</keyword>